<sequence>MSDYRRRANRTLGLLAIAILLAYIVPYGLMRDYAAWQGAFLFWTLFGVVSIGLIFRLVAGWRS</sequence>
<dbReference type="Proteomes" id="UP001556653">
    <property type="component" value="Unassembled WGS sequence"/>
</dbReference>
<gene>
    <name evidence="2" type="ORF">V6X64_01300</name>
</gene>
<keyword evidence="1" id="KW-0472">Membrane</keyword>
<proteinExistence type="predicted"/>
<dbReference type="RefSeq" id="WP_367966112.1">
    <property type="nucleotide sequence ID" value="NZ_JBAKFI010000003.1"/>
</dbReference>
<comment type="caution">
    <text evidence="2">The sequence shown here is derived from an EMBL/GenBank/DDBJ whole genome shotgun (WGS) entry which is preliminary data.</text>
</comment>
<dbReference type="EMBL" id="JBAKFJ010000001">
    <property type="protein sequence ID" value="MEX0385630.1"/>
    <property type="molecule type" value="Genomic_DNA"/>
</dbReference>
<keyword evidence="1" id="KW-0812">Transmembrane</keyword>
<keyword evidence="1" id="KW-1133">Transmembrane helix</keyword>
<name>A0ABV3S6H6_9GAMM</name>
<evidence type="ECO:0000313" key="2">
    <source>
        <dbReference type="EMBL" id="MEX0385630.1"/>
    </source>
</evidence>
<protein>
    <submittedName>
        <fullName evidence="2">Uncharacterized protein</fullName>
    </submittedName>
</protein>
<feature type="transmembrane region" description="Helical" evidence="1">
    <location>
        <begin position="12"/>
        <end position="29"/>
    </location>
</feature>
<organism evidence="2 3">
    <name type="scientific">Spiribacter onubensis</name>
    <dbReference type="NCBI Taxonomy" id="3122420"/>
    <lineage>
        <taxon>Bacteria</taxon>
        <taxon>Pseudomonadati</taxon>
        <taxon>Pseudomonadota</taxon>
        <taxon>Gammaproteobacteria</taxon>
        <taxon>Chromatiales</taxon>
        <taxon>Ectothiorhodospiraceae</taxon>
        <taxon>Spiribacter</taxon>
    </lineage>
</organism>
<accession>A0ABV3S6H6</accession>
<evidence type="ECO:0000313" key="3">
    <source>
        <dbReference type="Proteomes" id="UP001556653"/>
    </source>
</evidence>
<keyword evidence="3" id="KW-1185">Reference proteome</keyword>
<evidence type="ECO:0000256" key="1">
    <source>
        <dbReference type="SAM" id="Phobius"/>
    </source>
</evidence>
<reference evidence="2 3" key="1">
    <citation type="submission" date="2024-02" db="EMBL/GenBank/DDBJ databases">
        <title>New especies of Spiribacter isolated from saline water.</title>
        <authorList>
            <person name="Leon M.J."/>
            <person name="De La Haba R."/>
            <person name="Sanchez-Porro C."/>
            <person name="Ventosa A."/>
        </authorList>
    </citation>
    <scope>NUCLEOTIDE SEQUENCE [LARGE SCALE GENOMIC DNA]</scope>
    <source>
        <strain evidence="3">ag22IC4-227</strain>
    </source>
</reference>
<feature type="transmembrane region" description="Helical" evidence="1">
    <location>
        <begin position="35"/>
        <end position="59"/>
    </location>
</feature>